<dbReference type="InterPro" id="IPR023214">
    <property type="entry name" value="HAD_sf"/>
</dbReference>
<dbReference type="GO" id="GO:0005737">
    <property type="term" value="C:cytoplasm"/>
    <property type="evidence" value="ECO:0007669"/>
    <property type="project" value="TreeGrafter"/>
</dbReference>
<dbReference type="CDD" id="cd16416">
    <property type="entry name" value="HAD_BsYqeG-like"/>
    <property type="match status" value="1"/>
</dbReference>
<proteinExistence type="predicted"/>
<dbReference type="InterPro" id="IPR010021">
    <property type="entry name" value="PGPP1/Gep4"/>
</dbReference>
<dbReference type="InterPro" id="IPR006549">
    <property type="entry name" value="HAD-SF_hydro_IIIA"/>
</dbReference>
<dbReference type="NCBIfam" id="TIGR01662">
    <property type="entry name" value="HAD-SF-IIIA"/>
    <property type="match status" value="1"/>
</dbReference>
<dbReference type="InterPro" id="IPR036412">
    <property type="entry name" value="HAD-like_sf"/>
</dbReference>
<dbReference type="Gene3D" id="3.40.50.1000">
    <property type="entry name" value="HAD superfamily/HAD-like"/>
    <property type="match status" value="1"/>
</dbReference>
<gene>
    <name evidence="1" type="ORF">GS597_18210</name>
</gene>
<accession>A0A8K2A8T7</accession>
<dbReference type="Pfam" id="PF13242">
    <property type="entry name" value="Hydrolase_like"/>
    <property type="match status" value="1"/>
</dbReference>
<evidence type="ECO:0000313" key="1">
    <source>
        <dbReference type="EMBL" id="NCJ08406.1"/>
    </source>
</evidence>
<protein>
    <submittedName>
        <fullName evidence="1">YqeG family HAD IIIA-type phosphatase</fullName>
    </submittedName>
</protein>
<reference evidence="1" key="1">
    <citation type="submission" date="2019-12" db="EMBL/GenBank/DDBJ databases">
        <title>High-Quality draft genome sequences of three cyanobacteria isolated from the limestone walls of the Old Cathedral of Coimbra.</title>
        <authorList>
            <person name="Tiago I."/>
            <person name="Soares F."/>
            <person name="Portugal A."/>
        </authorList>
    </citation>
    <scope>NUCLEOTIDE SEQUENCE [LARGE SCALE GENOMIC DNA]</scope>
    <source>
        <strain evidence="1">C</strain>
    </source>
</reference>
<comment type="caution">
    <text evidence="1">The sequence shown here is derived from an EMBL/GenBank/DDBJ whole genome shotgun (WGS) entry which is preliminary data.</text>
</comment>
<dbReference type="GO" id="GO:0008962">
    <property type="term" value="F:phosphatidylglycerophosphatase activity"/>
    <property type="evidence" value="ECO:0007669"/>
    <property type="project" value="InterPro"/>
</dbReference>
<name>A0A8K2A8T7_9CYAN</name>
<keyword evidence="2" id="KW-1185">Reference proteome</keyword>
<dbReference type="RefSeq" id="WP_161826880.1">
    <property type="nucleotide sequence ID" value="NZ_WVIC01000051.1"/>
</dbReference>
<dbReference type="AlphaFoldDB" id="A0A8K2A8T7"/>
<dbReference type="SUPFAM" id="SSF56784">
    <property type="entry name" value="HAD-like"/>
    <property type="match status" value="1"/>
</dbReference>
<evidence type="ECO:0000313" key="2">
    <source>
        <dbReference type="Proteomes" id="UP000607397"/>
    </source>
</evidence>
<dbReference type="Proteomes" id="UP000607397">
    <property type="component" value="Unassembled WGS sequence"/>
</dbReference>
<sequence>MPFSSVRTWLQPDLFLNGSVLSITPELLARHQLQGLVLDVDDTLVSTRNSEVSPEVTQWLLSMQEVATVSLVSNNLSRTRIRRIGNSLDLPYTFGARKPSRRKLRQAVAAMSLPTHRVAMVGDRIFTDVVAGNRLGMFTILVEPMGSPQQASKLYCLRNFEIWISQQLGATLKS</sequence>
<dbReference type="EMBL" id="WVIC01000051">
    <property type="protein sequence ID" value="NCJ08406.1"/>
    <property type="molecule type" value="Genomic_DNA"/>
</dbReference>
<organism evidence="1 2">
    <name type="scientific">Petrachloros mirabilis ULC683</name>
    <dbReference type="NCBI Taxonomy" id="2781853"/>
    <lineage>
        <taxon>Bacteria</taxon>
        <taxon>Bacillati</taxon>
        <taxon>Cyanobacteriota</taxon>
        <taxon>Cyanophyceae</taxon>
        <taxon>Synechococcales</taxon>
        <taxon>Petrachlorosaceae</taxon>
        <taxon>Petrachloros</taxon>
        <taxon>Petrachloros mirabilis</taxon>
    </lineage>
</organism>
<dbReference type="PANTHER" id="PTHR19288">
    <property type="entry name" value="4-NITROPHENYLPHOSPHATASE-RELATED"/>
    <property type="match status" value="1"/>
</dbReference>
<dbReference type="NCBIfam" id="TIGR01668">
    <property type="entry name" value="YqeG_hyp_ppase"/>
    <property type="match status" value="1"/>
</dbReference>
<dbReference type="PANTHER" id="PTHR19288:SF25">
    <property type="entry name" value="PHOSPHATIDYLGLYCEROPHOSPHATASE GEP4, MITOCHONDRIAL"/>
    <property type="match status" value="1"/>
</dbReference>